<proteinExistence type="predicted"/>
<reference evidence="1" key="1">
    <citation type="submission" date="2021-06" db="EMBL/GenBank/DDBJ databases">
        <authorList>
            <person name="Kallberg Y."/>
            <person name="Tangrot J."/>
            <person name="Rosling A."/>
        </authorList>
    </citation>
    <scope>NUCLEOTIDE SEQUENCE</scope>
    <source>
        <strain evidence="1">UK204</strain>
    </source>
</reference>
<evidence type="ECO:0000313" key="2">
    <source>
        <dbReference type="Proteomes" id="UP000789570"/>
    </source>
</evidence>
<gene>
    <name evidence="1" type="ORF">FCALED_LOCUS17563</name>
</gene>
<sequence>KGLWNENLIGFCKNEISEENCYMRHILEQQEDFCNQSCLIRKTIENLGHK</sequence>
<dbReference type="EMBL" id="CAJVPQ010027618">
    <property type="protein sequence ID" value="CAG8771501.1"/>
    <property type="molecule type" value="Genomic_DNA"/>
</dbReference>
<protein>
    <submittedName>
        <fullName evidence="1">8210_t:CDS:1</fullName>
    </submittedName>
</protein>
<feature type="non-terminal residue" evidence="1">
    <location>
        <position position="1"/>
    </location>
</feature>
<accession>A0A9N9NU05</accession>
<name>A0A9N9NU05_9GLOM</name>
<dbReference type="Proteomes" id="UP000789570">
    <property type="component" value="Unassembled WGS sequence"/>
</dbReference>
<feature type="non-terminal residue" evidence="1">
    <location>
        <position position="50"/>
    </location>
</feature>
<organism evidence="1 2">
    <name type="scientific">Funneliformis caledonium</name>
    <dbReference type="NCBI Taxonomy" id="1117310"/>
    <lineage>
        <taxon>Eukaryota</taxon>
        <taxon>Fungi</taxon>
        <taxon>Fungi incertae sedis</taxon>
        <taxon>Mucoromycota</taxon>
        <taxon>Glomeromycotina</taxon>
        <taxon>Glomeromycetes</taxon>
        <taxon>Glomerales</taxon>
        <taxon>Glomeraceae</taxon>
        <taxon>Funneliformis</taxon>
    </lineage>
</organism>
<evidence type="ECO:0000313" key="1">
    <source>
        <dbReference type="EMBL" id="CAG8771501.1"/>
    </source>
</evidence>
<dbReference type="AlphaFoldDB" id="A0A9N9NU05"/>
<keyword evidence="2" id="KW-1185">Reference proteome</keyword>
<comment type="caution">
    <text evidence="1">The sequence shown here is derived from an EMBL/GenBank/DDBJ whole genome shotgun (WGS) entry which is preliminary data.</text>
</comment>